<reference evidence="6 7" key="1">
    <citation type="submission" date="2019-05" db="EMBL/GenBank/DDBJ databases">
        <title>We sequenced the genome of Paenibacillus hemerocallicola KCTC 33185 for further insight into its adaptation and study the phylogeny of Paenibacillus.</title>
        <authorList>
            <person name="Narsing Rao M.P."/>
        </authorList>
    </citation>
    <scope>NUCLEOTIDE SEQUENCE [LARGE SCALE GENOMIC DNA]</scope>
    <source>
        <strain evidence="6 7">KCTC 33185</strain>
    </source>
</reference>
<dbReference type="GO" id="GO:0005829">
    <property type="term" value="C:cytosol"/>
    <property type="evidence" value="ECO:0007669"/>
    <property type="project" value="TreeGrafter"/>
</dbReference>
<dbReference type="InterPro" id="IPR005119">
    <property type="entry name" value="LysR_subst-bd"/>
</dbReference>
<dbReference type="SUPFAM" id="SSF46785">
    <property type="entry name" value="Winged helix' DNA-binding domain"/>
    <property type="match status" value="1"/>
</dbReference>
<name>A0A5C4T1Q9_9BACL</name>
<dbReference type="SUPFAM" id="SSF53850">
    <property type="entry name" value="Periplasmic binding protein-like II"/>
    <property type="match status" value="1"/>
</dbReference>
<protein>
    <submittedName>
        <fullName evidence="6">LysR family transcriptional regulator</fullName>
    </submittedName>
</protein>
<dbReference type="Pfam" id="PF03466">
    <property type="entry name" value="LysR_substrate"/>
    <property type="match status" value="1"/>
</dbReference>
<comment type="similarity">
    <text evidence="1">Belongs to the LysR transcriptional regulatory family.</text>
</comment>
<dbReference type="FunFam" id="1.10.10.10:FF:000001">
    <property type="entry name" value="LysR family transcriptional regulator"/>
    <property type="match status" value="1"/>
</dbReference>
<keyword evidence="2" id="KW-0805">Transcription regulation</keyword>
<evidence type="ECO:0000256" key="4">
    <source>
        <dbReference type="ARBA" id="ARBA00023163"/>
    </source>
</evidence>
<feature type="domain" description="HTH lysR-type" evidence="5">
    <location>
        <begin position="1"/>
        <end position="49"/>
    </location>
</feature>
<evidence type="ECO:0000259" key="5">
    <source>
        <dbReference type="PROSITE" id="PS50931"/>
    </source>
</evidence>
<dbReference type="InterPro" id="IPR036388">
    <property type="entry name" value="WH-like_DNA-bd_sf"/>
</dbReference>
<dbReference type="PANTHER" id="PTHR30419:SF8">
    <property type="entry name" value="NITROGEN ASSIMILATION TRANSCRIPTIONAL ACTIVATOR-RELATED"/>
    <property type="match status" value="1"/>
</dbReference>
<accession>A0A5C4T1Q9</accession>
<dbReference type="PRINTS" id="PR00039">
    <property type="entry name" value="HTHLYSR"/>
</dbReference>
<organism evidence="6 7">
    <name type="scientific">Paenibacillus hemerocallicola</name>
    <dbReference type="NCBI Taxonomy" id="1172614"/>
    <lineage>
        <taxon>Bacteria</taxon>
        <taxon>Bacillati</taxon>
        <taxon>Bacillota</taxon>
        <taxon>Bacilli</taxon>
        <taxon>Bacillales</taxon>
        <taxon>Paenibacillaceae</taxon>
        <taxon>Paenibacillus</taxon>
    </lineage>
</organism>
<comment type="caution">
    <text evidence="6">The sequence shown here is derived from an EMBL/GenBank/DDBJ whole genome shotgun (WGS) entry which is preliminary data.</text>
</comment>
<dbReference type="InterPro" id="IPR036390">
    <property type="entry name" value="WH_DNA-bd_sf"/>
</dbReference>
<proteinExistence type="inferred from homology"/>
<dbReference type="InterPro" id="IPR050950">
    <property type="entry name" value="HTH-type_LysR_regulators"/>
</dbReference>
<dbReference type="PANTHER" id="PTHR30419">
    <property type="entry name" value="HTH-TYPE TRANSCRIPTIONAL REGULATOR YBHD"/>
    <property type="match status" value="1"/>
</dbReference>
<evidence type="ECO:0000256" key="1">
    <source>
        <dbReference type="ARBA" id="ARBA00009437"/>
    </source>
</evidence>
<dbReference type="Gene3D" id="1.10.10.10">
    <property type="entry name" value="Winged helix-like DNA-binding domain superfamily/Winged helix DNA-binding domain"/>
    <property type="match status" value="1"/>
</dbReference>
<keyword evidence="4" id="KW-0804">Transcription</keyword>
<dbReference type="EMBL" id="VDCQ01000067">
    <property type="protein sequence ID" value="TNJ62039.1"/>
    <property type="molecule type" value="Genomic_DNA"/>
</dbReference>
<dbReference type="Gene3D" id="3.40.190.290">
    <property type="match status" value="1"/>
</dbReference>
<evidence type="ECO:0000256" key="2">
    <source>
        <dbReference type="ARBA" id="ARBA00023015"/>
    </source>
</evidence>
<dbReference type="OrthoDB" id="9803735at2"/>
<evidence type="ECO:0000313" key="7">
    <source>
        <dbReference type="Proteomes" id="UP000307943"/>
    </source>
</evidence>
<dbReference type="InterPro" id="IPR000847">
    <property type="entry name" value="LysR_HTH_N"/>
</dbReference>
<evidence type="ECO:0000313" key="6">
    <source>
        <dbReference type="EMBL" id="TNJ62039.1"/>
    </source>
</evidence>
<keyword evidence="3" id="KW-0238">DNA-binding</keyword>
<dbReference type="CDD" id="cd08438">
    <property type="entry name" value="PBP2_CidR"/>
    <property type="match status" value="1"/>
</dbReference>
<dbReference type="AlphaFoldDB" id="A0A5C4T1Q9"/>
<keyword evidence="7" id="KW-1185">Reference proteome</keyword>
<dbReference type="PROSITE" id="PS50931">
    <property type="entry name" value="HTH_LYSR"/>
    <property type="match status" value="1"/>
</dbReference>
<dbReference type="Proteomes" id="UP000307943">
    <property type="component" value="Unassembled WGS sequence"/>
</dbReference>
<gene>
    <name evidence="6" type="ORF">FE784_32770</name>
</gene>
<dbReference type="Pfam" id="PF00126">
    <property type="entry name" value="HTH_1"/>
    <property type="match status" value="1"/>
</dbReference>
<evidence type="ECO:0000256" key="3">
    <source>
        <dbReference type="ARBA" id="ARBA00023125"/>
    </source>
</evidence>
<dbReference type="GO" id="GO:0003700">
    <property type="term" value="F:DNA-binding transcription factor activity"/>
    <property type="evidence" value="ECO:0007669"/>
    <property type="project" value="InterPro"/>
</dbReference>
<dbReference type="GO" id="GO:0003677">
    <property type="term" value="F:DNA binding"/>
    <property type="evidence" value="ECO:0007669"/>
    <property type="project" value="UniProtKB-KW"/>
</dbReference>
<sequence length="286" mass="32477">MEVVKCRSFTKAAEALHITQPTISKMVKSIEEELGVVLLNRSGKHVEPTDAGLAIMNQAQLIVNSFDSLSSDLADIVQLKKGEIRVGLPPMAGARFFPKVIGEFRREYPLIRIELIEDGAKTIEKGVESGSLDIGVVVMPTDDDLFQSFPFVRENLMLLVYPEHRLARRSGVPLEELSEERFILFREDFALHDRIPAACIRAGFQPQVVFESSQWDFISEMVAADLGIAMLPETICRNLDSRRISVVPLAPPGIPWHLAMIWRRDAYMSYALREWIRFARERLQLR</sequence>